<accession>A0ABS3AS17</accession>
<proteinExistence type="predicted"/>
<evidence type="ECO:0000313" key="2">
    <source>
        <dbReference type="Proteomes" id="UP000722121"/>
    </source>
</evidence>
<name>A0ABS3AS17_9BACT</name>
<comment type="caution">
    <text evidence="1">The sequence shown here is derived from an EMBL/GenBank/DDBJ whole genome shotgun (WGS) entry which is preliminary data.</text>
</comment>
<keyword evidence="2" id="KW-1185">Reference proteome</keyword>
<dbReference type="Proteomes" id="UP000722121">
    <property type="component" value="Unassembled WGS sequence"/>
</dbReference>
<organism evidence="1 2">
    <name type="scientific">Simkania negevensis</name>
    <dbReference type="NCBI Taxonomy" id="83561"/>
    <lineage>
        <taxon>Bacteria</taxon>
        <taxon>Pseudomonadati</taxon>
        <taxon>Chlamydiota</taxon>
        <taxon>Chlamydiia</taxon>
        <taxon>Parachlamydiales</taxon>
        <taxon>Simkaniaceae</taxon>
        <taxon>Simkania</taxon>
    </lineage>
</organism>
<evidence type="ECO:0000313" key="1">
    <source>
        <dbReference type="EMBL" id="MBN4067170.1"/>
    </source>
</evidence>
<protein>
    <submittedName>
        <fullName evidence="1">Uncharacterized protein</fullName>
    </submittedName>
</protein>
<reference evidence="1 2" key="1">
    <citation type="submission" date="2021-02" db="EMBL/GenBank/DDBJ databases">
        <title>Activity-based single-cell genomes from oceanic crustal fluid captures similar information to metagenomic and metatranscriptomic surveys with orders of magnitude less sampling.</title>
        <authorList>
            <person name="D'Angelo T.S."/>
            <person name="Orcutt B.N."/>
        </authorList>
    </citation>
    <scope>NUCLEOTIDE SEQUENCE [LARGE SCALE GENOMIC DNA]</scope>
    <source>
        <strain evidence="1">AH-315-G07</strain>
    </source>
</reference>
<dbReference type="EMBL" id="JAFITR010000077">
    <property type="protein sequence ID" value="MBN4067170.1"/>
    <property type="molecule type" value="Genomic_DNA"/>
</dbReference>
<gene>
    <name evidence="1" type="ORF">JYU14_03700</name>
</gene>
<sequence>MDRLDLTTSKASDLLRQHHQRGIDPSIGSKREEDNDPLLALAQKKNSDTIRLSFEMLRNKISRELDETISSYLSKHKEIEGNFFIAIVSGNDVGLKVEVVKKGDLLQSVTDFSAEEAKQLIDERHIGHFSPKDFSLQTPDDPLYQGLKKRISQFFSEYGPLLNVNKQ</sequence>